<evidence type="ECO:0000313" key="2">
    <source>
        <dbReference type="Proteomes" id="UP000064967"/>
    </source>
</evidence>
<dbReference type="AlphaFoldDB" id="A0A0K1PZC7"/>
<reference evidence="1 2" key="1">
    <citation type="submission" date="2015-08" db="EMBL/GenBank/DDBJ databases">
        <authorList>
            <person name="Babu N.S."/>
            <person name="Beckwith C.J."/>
            <person name="Beseler K.G."/>
            <person name="Brison A."/>
            <person name="Carone J.V."/>
            <person name="Caskin T.P."/>
            <person name="Diamond M."/>
            <person name="Durham M.E."/>
            <person name="Foxe J.M."/>
            <person name="Go M."/>
            <person name="Henderson B.A."/>
            <person name="Jones I.B."/>
            <person name="McGettigan J.A."/>
            <person name="Micheletti S.J."/>
            <person name="Nasrallah M.E."/>
            <person name="Ortiz D."/>
            <person name="Piller C.R."/>
            <person name="Privatt S.R."/>
            <person name="Schneider S.L."/>
            <person name="Sharp S."/>
            <person name="Smith T.C."/>
            <person name="Stanton J.D."/>
            <person name="Ullery H.E."/>
            <person name="Wilson R.J."/>
            <person name="Serrano M.G."/>
            <person name="Buck G."/>
            <person name="Lee V."/>
            <person name="Wang Y."/>
            <person name="Carvalho R."/>
            <person name="Voegtly L."/>
            <person name="Shi R."/>
            <person name="Duckworth R."/>
            <person name="Johnson A."/>
            <person name="Loviza R."/>
            <person name="Walstead R."/>
            <person name="Shah Z."/>
            <person name="Kiflezghi M."/>
            <person name="Wade K."/>
            <person name="Ball S.L."/>
            <person name="Bradley K.W."/>
            <person name="Asai D.J."/>
            <person name="Bowman C.A."/>
            <person name="Russell D.A."/>
            <person name="Pope W.H."/>
            <person name="Jacobs-Sera D."/>
            <person name="Hendrix R.W."/>
            <person name="Hatfull G.F."/>
        </authorList>
    </citation>
    <scope>NUCLEOTIDE SEQUENCE [LARGE SCALE GENOMIC DNA]</scope>
    <source>
        <strain evidence="1 2">DSM 27648</strain>
    </source>
</reference>
<dbReference type="EMBL" id="CP012333">
    <property type="protein sequence ID" value="AKU98847.1"/>
    <property type="molecule type" value="Genomic_DNA"/>
</dbReference>
<name>A0A0K1PZC7_9BACT</name>
<protein>
    <submittedName>
        <fullName evidence="1">Uncharacterized protein</fullName>
    </submittedName>
</protein>
<dbReference type="STRING" id="1391654.AKJ09_05511"/>
<accession>A0A0K1PZC7</accession>
<proteinExistence type="predicted"/>
<organism evidence="1 2">
    <name type="scientific">Labilithrix luteola</name>
    <dbReference type="NCBI Taxonomy" id="1391654"/>
    <lineage>
        <taxon>Bacteria</taxon>
        <taxon>Pseudomonadati</taxon>
        <taxon>Myxococcota</taxon>
        <taxon>Polyangia</taxon>
        <taxon>Polyangiales</taxon>
        <taxon>Labilitrichaceae</taxon>
        <taxon>Labilithrix</taxon>
    </lineage>
</organism>
<dbReference type="KEGG" id="llu:AKJ09_05511"/>
<keyword evidence="2" id="KW-1185">Reference proteome</keyword>
<dbReference type="Proteomes" id="UP000064967">
    <property type="component" value="Chromosome"/>
</dbReference>
<gene>
    <name evidence="1" type="ORF">AKJ09_05511</name>
</gene>
<evidence type="ECO:0000313" key="1">
    <source>
        <dbReference type="EMBL" id="AKU98847.1"/>
    </source>
</evidence>
<sequence>MRGPLRKKEYEHGCEHAWFVAKRDVVAGVAPAPPTMPKLALSNGLF</sequence>